<evidence type="ECO:0008006" key="5">
    <source>
        <dbReference type="Google" id="ProtNLM"/>
    </source>
</evidence>
<feature type="transmembrane region" description="Helical" evidence="2">
    <location>
        <begin position="69"/>
        <end position="88"/>
    </location>
</feature>
<keyword evidence="2" id="KW-0812">Transmembrane</keyword>
<sequence length="165" mass="15786">MPPVQQYPGAPAGYYAPGPAGPLPRPPGPQPRPDTRGGPVRVEPVPGTEFGLAIGSIPPTFSGQATGSLVAGIGSIAVSLAVGCFGIVGGPDGWGVLVSGAFAILAGLLGLAAVGLGLVAVRLIKASRGRFAGRGVAISGIVCGGTGVVLTAGGMLIALAATVAA</sequence>
<proteinExistence type="predicted"/>
<feature type="compositionally biased region" description="Pro residues" evidence="1">
    <location>
        <begin position="19"/>
        <end position="32"/>
    </location>
</feature>
<organism evidence="3 4">
    <name type="scientific">Virgisporangium aurantiacum</name>
    <dbReference type="NCBI Taxonomy" id="175570"/>
    <lineage>
        <taxon>Bacteria</taxon>
        <taxon>Bacillati</taxon>
        <taxon>Actinomycetota</taxon>
        <taxon>Actinomycetes</taxon>
        <taxon>Micromonosporales</taxon>
        <taxon>Micromonosporaceae</taxon>
        <taxon>Virgisporangium</taxon>
    </lineage>
</organism>
<gene>
    <name evidence="3" type="ORF">Vau01_061830</name>
</gene>
<protein>
    <recommendedName>
        <fullName evidence="5">DUF4190 domain-containing protein</fullName>
    </recommendedName>
</protein>
<evidence type="ECO:0000313" key="4">
    <source>
        <dbReference type="Proteomes" id="UP000612585"/>
    </source>
</evidence>
<keyword evidence="4" id="KW-1185">Reference proteome</keyword>
<dbReference type="AlphaFoldDB" id="A0A8J3Z7W6"/>
<keyword evidence="2" id="KW-0472">Membrane</keyword>
<feature type="compositionally biased region" description="Low complexity" evidence="1">
    <location>
        <begin position="1"/>
        <end position="18"/>
    </location>
</feature>
<comment type="caution">
    <text evidence="3">The sequence shown here is derived from an EMBL/GenBank/DDBJ whole genome shotgun (WGS) entry which is preliminary data.</text>
</comment>
<feature type="region of interest" description="Disordered" evidence="1">
    <location>
        <begin position="1"/>
        <end position="42"/>
    </location>
</feature>
<keyword evidence="2" id="KW-1133">Transmembrane helix</keyword>
<name>A0A8J3Z7W6_9ACTN</name>
<dbReference type="EMBL" id="BOPG01000038">
    <property type="protein sequence ID" value="GIJ58667.1"/>
    <property type="molecule type" value="Genomic_DNA"/>
</dbReference>
<accession>A0A8J3Z7W6</accession>
<evidence type="ECO:0000256" key="2">
    <source>
        <dbReference type="SAM" id="Phobius"/>
    </source>
</evidence>
<feature type="transmembrane region" description="Helical" evidence="2">
    <location>
        <begin position="136"/>
        <end position="161"/>
    </location>
</feature>
<feature type="transmembrane region" description="Helical" evidence="2">
    <location>
        <begin position="94"/>
        <end position="124"/>
    </location>
</feature>
<reference evidence="3" key="1">
    <citation type="submission" date="2021-01" db="EMBL/GenBank/DDBJ databases">
        <title>Whole genome shotgun sequence of Virgisporangium aurantiacum NBRC 16421.</title>
        <authorList>
            <person name="Komaki H."/>
            <person name="Tamura T."/>
        </authorList>
    </citation>
    <scope>NUCLEOTIDE SEQUENCE</scope>
    <source>
        <strain evidence="3">NBRC 16421</strain>
    </source>
</reference>
<evidence type="ECO:0000256" key="1">
    <source>
        <dbReference type="SAM" id="MobiDB-lite"/>
    </source>
</evidence>
<dbReference type="Proteomes" id="UP000612585">
    <property type="component" value="Unassembled WGS sequence"/>
</dbReference>
<evidence type="ECO:0000313" key="3">
    <source>
        <dbReference type="EMBL" id="GIJ58667.1"/>
    </source>
</evidence>